<dbReference type="EMBL" id="CH940647">
    <property type="protein sequence ID" value="EDW70298.1"/>
    <property type="molecule type" value="Genomic_DNA"/>
</dbReference>
<evidence type="ECO:0000256" key="10">
    <source>
        <dbReference type="SAM" id="MobiDB-lite"/>
    </source>
</evidence>
<evidence type="ECO:0000256" key="9">
    <source>
        <dbReference type="PROSITE-ProRule" id="PRU10141"/>
    </source>
</evidence>
<dbReference type="InterPro" id="IPR051334">
    <property type="entry name" value="SRPK"/>
</dbReference>
<dbReference type="PANTHER" id="PTHR47634:SF9">
    <property type="entry name" value="PROTEIN KINASE DOMAIN-CONTAINING PROTEIN-RELATED"/>
    <property type="match status" value="1"/>
</dbReference>
<evidence type="ECO:0000256" key="5">
    <source>
        <dbReference type="ARBA" id="ARBA00022777"/>
    </source>
</evidence>
<dbReference type="SUPFAM" id="SSF56112">
    <property type="entry name" value="Protein kinase-like (PK-like)"/>
    <property type="match status" value="1"/>
</dbReference>
<keyword evidence="13" id="KW-1185">Reference proteome</keyword>
<gene>
    <name evidence="12" type="primary">Dvir\GJ11629</name>
    <name evidence="12" type="ORF">Dvir_GJ11629</name>
</gene>
<dbReference type="PhylomeDB" id="B4LFI0"/>
<dbReference type="eggNOG" id="KOG1290">
    <property type="taxonomic scope" value="Eukaryota"/>
</dbReference>
<evidence type="ECO:0000256" key="4">
    <source>
        <dbReference type="ARBA" id="ARBA00022741"/>
    </source>
</evidence>
<dbReference type="PANTHER" id="PTHR47634">
    <property type="entry name" value="PROTEIN KINASE DOMAIN-CONTAINING PROTEIN-RELATED"/>
    <property type="match status" value="1"/>
</dbReference>
<organism evidence="12 13">
    <name type="scientific">Drosophila virilis</name>
    <name type="common">Fruit fly</name>
    <dbReference type="NCBI Taxonomy" id="7244"/>
    <lineage>
        <taxon>Eukaryota</taxon>
        <taxon>Metazoa</taxon>
        <taxon>Ecdysozoa</taxon>
        <taxon>Arthropoda</taxon>
        <taxon>Hexapoda</taxon>
        <taxon>Insecta</taxon>
        <taxon>Pterygota</taxon>
        <taxon>Neoptera</taxon>
        <taxon>Endopterygota</taxon>
        <taxon>Diptera</taxon>
        <taxon>Brachycera</taxon>
        <taxon>Muscomorpha</taxon>
        <taxon>Ephydroidea</taxon>
        <taxon>Drosophilidae</taxon>
        <taxon>Drosophila</taxon>
    </lineage>
</organism>
<protein>
    <recommendedName>
        <fullName evidence="1">non-specific serine/threonine protein kinase</fullName>
        <ecNumber evidence="1">2.7.11.1</ecNumber>
    </recommendedName>
</protein>
<feature type="region of interest" description="Disordered" evidence="10">
    <location>
        <begin position="647"/>
        <end position="730"/>
    </location>
</feature>
<dbReference type="InterPro" id="IPR008271">
    <property type="entry name" value="Ser/Thr_kinase_AS"/>
</dbReference>
<evidence type="ECO:0000256" key="7">
    <source>
        <dbReference type="ARBA" id="ARBA00047899"/>
    </source>
</evidence>
<evidence type="ECO:0000259" key="11">
    <source>
        <dbReference type="PROSITE" id="PS50011"/>
    </source>
</evidence>
<feature type="compositionally biased region" description="Low complexity" evidence="10">
    <location>
        <begin position="647"/>
        <end position="717"/>
    </location>
</feature>
<evidence type="ECO:0000256" key="6">
    <source>
        <dbReference type="ARBA" id="ARBA00022840"/>
    </source>
</evidence>
<keyword evidence="6 9" id="KW-0067">ATP-binding</keyword>
<dbReference type="OMA" id="AQDPIFM"/>
<dbReference type="InterPro" id="IPR011009">
    <property type="entry name" value="Kinase-like_dom_sf"/>
</dbReference>
<dbReference type="EC" id="2.7.11.1" evidence="1"/>
<dbReference type="Gene3D" id="3.30.200.20">
    <property type="entry name" value="Phosphorylase Kinase, domain 1"/>
    <property type="match status" value="1"/>
</dbReference>
<dbReference type="SMART" id="SM00220">
    <property type="entry name" value="S_TKc"/>
    <property type="match status" value="1"/>
</dbReference>
<dbReference type="InterPro" id="IPR017441">
    <property type="entry name" value="Protein_kinase_ATP_BS"/>
</dbReference>
<dbReference type="GO" id="GO:0050684">
    <property type="term" value="P:regulation of mRNA processing"/>
    <property type="evidence" value="ECO:0007669"/>
    <property type="project" value="TreeGrafter"/>
</dbReference>
<dbReference type="Proteomes" id="UP000008792">
    <property type="component" value="Unassembled WGS sequence"/>
</dbReference>
<dbReference type="GO" id="GO:0004674">
    <property type="term" value="F:protein serine/threonine kinase activity"/>
    <property type="evidence" value="ECO:0007669"/>
    <property type="project" value="UniProtKB-KW"/>
</dbReference>
<feature type="compositionally biased region" description="Polar residues" evidence="10">
    <location>
        <begin position="597"/>
        <end position="615"/>
    </location>
</feature>
<keyword evidence="4 9" id="KW-0547">Nucleotide-binding</keyword>
<dbReference type="InterPro" id="IPR000719">
    <property type="entry name" value="Prot_kinase_dom"/>
</dbReference>
<dbReference type="HOGENOM" id="CLU_000288_81_5_1"/>
<dbReference type="Pfam" id="PF00069">
    <property type="entry name" value="Pkinase"/>
    <property type="match status" value="2"/>
</dbReference>
<dbReference type="GO" id="GO:0005737">
    <property type="term" value="C:cytoplasm"/>
    <property type="evidence" value="ECO:0007669"/>
    <property type="project" value="TreeGrafter"/>
</dbReference>
<feature type="compositionally biased region" description="Low complexity" evidence="10">
    <location>
        <begin position="489"/>
        <end position="505"/>
    </location>
</feature>
<feature type="domain" description="Protein kinase" evidence="11">
    <location>
        <begin position="298"/>
        <end position="988"/>
    </location>
</feature>
<feature type="region of interest" description="Disordered" evidence="10">
    <location>
        <begin position="253"/>
        <end position="273"/>
    </location>
</feature>
<keyword evidence="3" id="KW-0808">Transferase</keyword>
<feature type="region of interest" description="Disordered" evidence="10">
    <location>
        <begin position="481"/>
        <end position="505"/>
    </location>
</feature>
<evidence type="ECO:0000256" key="8">
    <source>
        <dbReference type="ARBA" id="ARBA00048679"/>
    </source>
</evidence>
<proteinExistence type="predicted"/>
<feature type="region of interest" description="Disordered" evidence="10">
    <location>
        <begin position="582"/>
        <end position="615"/>
    </location>
</feature>
<name>B4LFI0_DROVI</name>
<comment type="catalytic activity">
    <reaction evidence="8">
        <text>L-seryl-[protein] + ATP = O-phospho-L-seryl-[protein] + ADP + H(+)</text>
        <dbReference type="Rhea" id="RHEA:17989"/>
        <dbReference type="Rhea" id="RHEA-COMP:9863"/>
        <dbReference type="Rhea" id="RHEA-COMP:11604"/>
        <dbReference type="ChEBI" id="CHEBI:15378"/>
        <dbReference type="ChEBI" id="CHEBI:29999"/>
        <dbReference type="ChEBI" id="CHEBI:30616"/>
        <dbReference type="ChEBI" id="CHEBI:83421"/>
        <dbReference type="ChEBI" id="CHEBI:456216"/>
        <dbReference type="EC" id="2.7.11.1"/>
    </reaction>
</comment>
<dbReference type="PROSITE" id="PS50011">
    <property type="entry name" value="PROTEIN_KINASE_DOM"/>
    <property type="match status" value="1"/>
</dbReference>
<dbReference type="KEGG" id="dvi:6622505"/>
<evidence type="ECO:0000256" key="1">
    <source>
        <dbReference type="ARBA" id="ARBA00012513"/>
    </source>
</evidence>
<dbReference type="GO" id="GO:0005634">
    <property type="term" value="C:nucleus"/>
    <property type="evidence" value="ECO:0007669"/>
    <property type="project" value="TreeGrafter"/>
</dbReference>
<evidence type="ECO:0000313" key="13">
    <source>
        <dbReference type="Proteomes" id="UP000008792"/>
    </source>
</evidence>
<keyword evidence="5" id="KW-0418">Kinase</keyword>
<dbReference type="FunFam" id="1.10.510.10:FF:000503">
    <property type="entry name" value="Uncharacterized protein, isoform D"/>
    <property type="match status" value="1"/>
</dbReference>
<dbReference type="GO" id="GO:0000245">
    <property type="term" value="P:spliceosomal complex assembly"/>
    <property type="evidence" value="ECO:0007669"/>
    <property type="project" value="TreeGrafter"/>
</dbReference>
<keyword evidence="2" id="KW-0723">Serine/threonine-protein kinase</keyword>
<dbReference type="FunFam" id="3.30.200.20:FF:000322">
    <property type="entry name" value="Uncharacterized protein, isoform D"/>
    <property type="match status" value="1"/>
</dbReference>
<dbReference type="AlphaFoldDB" id="B4LFI0"/>
<dbReference type="GO" id="GO:0005524">
    <property type="term" value="F:ATP binding"/>
    <property type="evidence" value="ECO:0007669"/>
    <property type="project" value="UniProtKB-UniRule"/>
</dbReference>
<dbReference type="OrthoDB" id="2649at2759"/>
<accession>B4LFI0</accession>
<feature type="binding site" evidence="9">
    <location>
        <position position="327"/>
    </location>
    <ligand>
        <name>ATP</name>
        <dbReference type="ChEBI" id="CHEBI:30616"/>
    </ligand>
</feature>
<comment type="catalytic activity">
    <reaction evidence="7">
        <text>L-threonyl-[protein] + ATP = O-phospho-L-threonyl-[protein] + ADP + H(+)</text>
        <dbReference type="Rhea" id="RHEA:46608"/>
        <dbReference type="Rhea" id="RHEA-COMP:11060"/>
        <dbReference type="Rhea" id="RHEA-COMP:11605"/>
        <dbReference type="ChEBI" id="CHEBI:15378"/>
        <dbReference type="ChEBI" id="CHEBI:30013"/>
        <dbReference type="ChEBI" id="CHEBI:30616"/>
        <dbReference type="ChEBI" id="CHEBI:61977"/>
        <dbReference type="ChEBI" id="CHEBI:456216"/>
        <dbReference type="EC" id="2.7.11.1"/>
    </reaction>
</comment>
<dbReference type="PROSITE" id="PS00108">
    <property type="entry name" value="PROTEIN_KINASE_ST"/>
    <property type="match status" value="1"/>
</dbReference>
<reference evidence="12 13" key="1">
    <citation type="journal article" date="2007" name="Nature">
        <title>Evolution of genes and genomes on the Drosophila phylogeny.</title>
        <authorList>
            <consortium name="Drosophila 12 Genomes Consortium"/>
            <person name="Clark A.G."/>
            <person name="Eisen M.B."/>
            <person name="Smith D.R."/>
            <person name="Bergman C.M."/>
            <person name="Oliver B."/>
            <person name="Markow T.A."/>
            <person name="Kaufman T.C."/>
            <person name="Kellis M."/>
            <person name="Gelbart W."/>
            <person name="Iyer V.N."/>
            <person name="Pollard D.A."/>
            <person name="Sackton T.B."/>
            <person name="Larracuente A.M."/>
            <person name="Singh N.D."/>
            <person name="Abad J.P."/>
            <person name="Abt D.N."/>
            <person name="Adryan B."/>
            <person name="Aguade M."/>
            <person name="Akashi H."/>
            <person name="Anderson W.W."/>
            <person name="Aquadro C.F."/>
            <person name="Ardell D.H."/>
            <person name="Arguello R."/>
            <person name="Artieri C.G."/>
            <person name="Barbash D.A."/>
            <person name="Barker D."/>
            <person name="Barsanti P."/>
            <person name="Batterham P."/>
            <person name="Batzoglou S."/>
            <person name="Begun D."/>
            <person name="Bhutkar A."/>
            <person name="Blanco E."/>
            <person name="Bosak S.A."/>
            <person name="Bradley R.K."/>
            <person name="Brand A.D."/>
            <person name="Brent M.R."/>
            <person name="Brooks A.N."/>
            <person name="Brown R.H."/>
            <person name="Butlin R.K."/>
            <person name="Caggese C."/>
            <person name="Calvi B.R."/>
            <person name="Bernardo de Carvalho A."/>
            <person name="Caspi A."/>
            <person name="Castrezana S."/>
            <person name="Celniker S.E."/>
            <person name="Chang J.L."/>
            <person name="Chapple C."/>
            <person name="Chatterji S."/>
            <person name="Chinwalla A."/>
            <person name="Civetta A."/>
            <person name="Clifton S.W."/>
            <person name="Comeron J.M."/>
            <person name="Costello J.C."/>
            <person name="Coyne J.A."/>
            <person name="Daub J."/>
            <person name="David R.G."/>
            <person name="Delcher A.L."/>
            <person name="Delehaunty K."/>
            <person name="Do C.B."/>
            <person name="Ebling H."/>
            <person name="Edwards K."/>
            <person name="Eickbush T."/>
            <person name="Evans J.D."/>
            <person name="Filipski A."/>
            <person name="Findeiss S."/>
            <person name="Freyhult E."/>
            <person name="Fulton L."/>
            <person name="Fulton R."/>
            <person name="Garcia A.C."/>
            <person name="Gardiner A."/>
            <person name="Garfield D.A."/>
            <person name="Garvin B.E."/>
            <person name="Gibson G."/>
            <person name="Gilbert D."/>
            <person name="Gnerre S."/>
            <person name="Godfrey J."/>
            <person name="Good R."/>
            <person name="Gotea V."/>
            <person name="Gravely B."/>
            <person name="Greenberg A.J."/>
            <person name="Griffiths-Jones S."/>
            <person name="Gross S."/>
            <person name="Guigo R."/>
            <person name="Gustafson E.A."/>
            <person name="Haerty W."/>
            <person name="Hahn M.W."/>
            <person name="Halligan D.L."/>
            <person name="Halpern A.L."/>
            <person name="Halter G.M."/>
            <person name="Han M.V."/>
            <person name="Heger A."/>
            <person name="Hillier L."/>
            <person name="Hinrichs A.S."/>
            <person name="Holmes I."/>
            <person name="Hoskins R.A."/>
            <person name="Hubisz M.J."/>
            <person name="Hultmark D."/>
            <person name="Huntley M.A."/>
            <person name="Jaffe D.B."/>
            <person name="Jagadeeshan S."/>
            <person name="Jeck W.R."/>
            <person name="Johnson J."/>
            <person name="Jones C.D."/>
            <person name="Jordan W.C."/>
            <person name="Karpen G.H."/>
            <person name="Kataoka E."/>
            <person name="Keightley P.D."/>
            <person name="Kheradpour P."/>
            <person name="Kirkness E.F."/>
            <person name="Koerich L.B."/>
            <person name="Kristiansen K."/>
            <person name="Kudrna D."/>
            <person name="Kulathinal R.J."/>
            <person name="Kumar S."/>
            <person name="Kwok R."/>
            <person name="Lander E."/>
            <person name="Langley C.H."/>
            <person name="Lapoint R."/>
            <person name="Lazzaro B.P."/>
            <person name="Lee S.J."/>
            <person name="Levesque L."/>
            <person name="Li R."/>
            <person name="Lin C.F."/>
            <person name="Lin M.F."/>
            <person name="Lindblad-Toh K."/>
            <person name="Llopart A."/>
            <person name="Long M."/>
            <person name="Low L."/>
            <person name="Lozovsky E."/>
            <person name="Lu J."/>
            <person name="Luo M."/>
            <person name="Machado C.A."/>
            <person name="Makalowski W."/>
            <person name="Marzo M."/>
            <person name="Matsuda M."/>
            <person name="Matzkin L."/>
            <person name="McAllister B."/>
            <person name="McBride C.S."/>
            <person name="McKernan B."/>
            <person name="McKernan K."/>
            <person name="Mendez-Lago M."/>
            <person name="Minx P."/>
            <person name="Mollenhauer M.U."/>
            <person name="Montooth K."/>
            <person name="Mount S.M."/>
            <person name="Mu X."/>
            <person name="Myers E."/>
            <person name="Negre B."/>
            <person name="Newfeld S."/>
            <person name="Nielsen R."/>
            <person name="Noor M.A."/>
            <person name="O'Grady P."/>
            <person name="Pachter L."/>
            <person name="Papaceit M."/>
            <person name="Parisi M.J."/>
            <person name="Parisi M."/>
            <person name="Parts L."/>
            <person name="Pedersen J.S."/>
            <person name="Pesole G."/>
            <person name="Phillippy A.M."/>
            <person name="Ponting C.P."/>
            <person name="Pop M."/>
            <person name="Porcelli D."/>
            <person name="Powell J.R."/>
            <person name="Prohaska S."/>
            <person name="Pruitt K."/>
            <person name="Puig M."/>
            <person name="Quesneville H."/>
            <person name="Ram K.R."/>
            <person name="Rand D."/>
            <person name="Rasmussen M.D."/>
            <person name="Reed L.K."/>
            <person name="Reenan R."/>
            <person name="Reily A."/>
            <person name="Remington K.A."/>
            <person name="Rieger T.T."/>
            <person name="Ritchie M.G."/>
            <person name="Robin C."/>
            <person name="Rogers Y.H."/>
            <person name="Rohde C."/>
            <person name="Rozas J."/>
            <person name="Rubenfield M.J."/>
            <person name="Ruiz A."/>
            <person name="Russo S."/>
            <person name="Salzberg S.L."/>
            <person name="Sanchez-Gracia A."/>
            <person name="Saranga D.J."/>
            <person name="Sato H."/>
            <person name="Schaeffer S.W."/>
            <person name="Schatz M.C."/>
            <person name="Schlenke T."/>
            <person name="Schwartz R."/>
            <person name="Segarra C."/>
            <person name="Singh R.S."/>
            <person name="Sirot L."/>
            <person name="Sirota M."/>
            <person name="Sisneros N.B."/>
            <person name="Smith C.D."/>
            <person name="Smith T.F."/>
            <person name="Spieth J."/>
            <person name="Stage D.E."/>
            <person name="Stark A."/>
            <person name="Stephan W."/>
            <person name="Strausberg R.L."/>
            <person name="Strempel S."/>
            <person name="Sturgill D."/>
            <person name="Sutton G."/>
            <person name="Sutton G.G."/>
            <person name="Tao W."/>
            <person name="Teichmann S."/>
            <person name="Tobari Y.N."/>
            <person name="Tomimura Y."/>
            <person name="Tsolas J.M."/>
            <person name="Valente V.L."/>
            <person name="Venter E."/>
            <person name="Venter J.C."/>
            <person name="Vicario S."/>
            <person name="Vieira F.G."/>
            <person name="Vilella A.J."/>
            <person name="Villasante A."/>
            <person name="Walenz B."/>
            <person name="Wang J."/>
            <person name="Wasserman M."/>
            <person name="Watts T."/>
            <person name="Wilson D."/>
            <person name="Wilson R.K."/>
            <person name="Wing R.A."/>
            <person name="Wolfner M.F."/>
            <person name="Wong A."/>
            <person name="Wong G.K."/>
            <person name="Wu C.I."/>
            <person name="Wu G."/>
            <person name="Yamamoto D."/>
            <person name="Yang H.P."/>
            <person name="Yang S.P."/>
            <person name="Yorke J.A."/>
            <person name="Yoshida K."/>
            <person name="Zdobnov E."/>
            <person name="Zhang P."/>
            <person name="Zhang Y."/>
            <person name="Zimin A.V."/>
            <person name="Baldwin J."/>
            <person name="Abdouelleil A."/>
            <person name="Abdulkadir J."/>
            <person name="Abebe A."/>
            <person name="Abera B."/>
            <person name="Abreu J."/>
            <person name="Acer S.C."/>
            <person name="Aftuck L."/>
            <person name="Alexander A."/>
            <person name="An P."/>
            <person name="Anderson E."/>
            <person name="Anderson S."/>
            <person name="Arachi H."/>
            <person name="Azer M."/>
            <person name="Bachantsang P."/>
            <person name="Barry A."/>
            <person name="Bayul T."/>
            <person name="Berlin A."/>
            <person name="Bessette D."/>
            <person name="Bloom T."/>
            <person name="Blye J."/>
            <person name="Boguslavskiy L."/>
            <person name="Bonnet C."/>
            <person name="Boukhgalter B."/>
            <person name="Bourzgui I."/>
            <person name="Brown A."/>
            <person name="Cahill P."/>
            <person name="Channer S."/>
            <person name="Cheshatsang Y."/>
            <person name="Chuda L."/>
            <person name="Citroen M."/>
            <person name="Collymore A."/>
            <person name="Cooke P."/>
            <person name="Costello M."/>
            <person name="D'Aco K."/>
            <person name="Daza R."/>
            <person name="De Haan G."/>
            <person name="DeGray S."/>
            <person name="DeMaso C."/>
            <person name="Dhargay N."/>
            <person name="Dooley K."/>
            <person name="Dooley E."/>
            <person name="Doricent M."/>
            <person name="Dorje P."/>
            <person name="Dorjee K."/>
            <person name="Dupes A."/>
            <person name="Elong R."/>
            <person name="Falk J."/>
            <person name="Farina A."/>
            <person name="Faro S."/>
            <person name="Ferguson D."/>
            <person name="Fisher S."/>
            <person name="Foley C.D."/>
            <person name="Franke A."/>
            <person name="Friedrich D."/>
            <person name="Gadbois L."/>
            <person name="Gearin G."/>
            <person name="Gearin C.R."/>
            <person name="Giannoukos G."/>
            <person name="Goode T."/>
            <person name="Graham J."/>
            <person name="Grandbois E."/>
            <person name="Grewal S."/>
            <person name="Gyaltsen K."/>
            <person name="Hafez N."/>
            <person name="Hagos B."/>
            <person name="Hall J."/>
            <person name="Henson C."/>
            <person name="Hollinger A."/>
            <person name="Honan T."/>
            <person name="Huard M.D."/>
            <person name="Hughes L."/>
            <person name="Hurhula B."/>
            <person name="Husby M.E."/>
            <person name="Kamat A."/>
            <person name="Kanga B."/>
            <person name="Kashin S."/>
            <person name="Khazanovich D."/>
            <person name="Kisner P."/>
            <person name="Lance K."/>
            <person name="Lara M."/>
            <person name="Lee W."/>
            <person name="Lennon N."/>
            <person name="Letendre F."/>
            <person name="LeVine R."/>
            <person name="Lipovsky A."/>
            <person name="Liu X."/>
            <person name="Liu J."/>
            <person name="Liu S."/>
            <person name="Lokyitsang T."/>
            <person name="Lokyitsang Y."/>
            <person name="Lubonja R."/>
            <person name="Lui A."/>
            <person name="MacDonald P."/>
            <person name="Magnisalis V."/>
            <person name="Maru K."/>
            <person name="Matthews C."/>
            <person name="McCusker W."/>
            <person name="McDonough S."/>
            <person name="Mehta T."/>
            <person name="Meldrim J."/>
            <person name="Meneus L."/>
            <person name="Mihai O."/>
            <person name="Mihalev A."/>
            <person name="Mihova T."/>
            <person name="Mittelman R."/>
            <person name="Mlenga V."/>
            <person name="Montmayeur A."/>
            <person name="Mulrain L."/>
            <person name="Navidi A."/>
            <person name="Naylor J."/>
            <person name="Negash T."/>
            <person name="Nguyen T."/>
            <person name="Nguyen N."/>
            <person name="Nicol R."/>
            <person name="Norbu C."/>
            <person name="Norbu N."/>
            <person name="Novod N."/>
            <person name="O'Neill B."/>
            <person name="Osman S."/>
            <person name="Markiewicz E."/>
            <person name="Oyono O.L."/>
            <person name="Patti C."/>
            <person name="Phunkhang P."/>
            <person name="Pierre F."/>
            <person name="Priest M."/>
            <person name="Raghuraman S."/>
            <person name="Rege F."/>
            <person name="Reyes R."/>
            <person name="Rise C."/>
            <person name="Rogov P."/>
            <person name="Ross K."/>
            <person name="Ryan E."/>
            <person name="Settipalli S."/>
            <person name="Shea T."/>
            <person name="Sherpa N."/>
            <person name="Shi L."/>
            <person name="Shih D."/>
            <person name="Sparrow T."/>
            <person name="Spaulding J."/>
            <person name="Stalker J."/>
            <person name="Stange-Thomann N."/>
            <person name="Stavropoulos S."/>
            <person name="Stone C."/>
            <person name="Strader C."/>
            <person name="Tesfaye S."/>
            <person name="Thomson T."/>
            <person name="Thoulutsang Y."/>
            <person name="Thoulutsang D."/>
            <person name="Topham K."/>
            <person name="Topping I."/>
            <person name="Tsamla T."/>
            <person name="Vassiliev H."/>
            <person name="Vo A."/>
            <person name="Wangchuk T."/>
            <person name="Wangdi T."/>
            <person name="Weiand M."/>
            <person name="Wilkinson J."/>
            <person name="Wilson A."/>
            <person name="Yadav S."/>
            <person name="Young G."/>
            <person name="Yu Q."/>
            <person name="Zembek L."/>
            <person name="Zhong D."/>
            <person name="Zimmer A."/>
            <person name="Zwirko Z."/>
            <person name="Jaffe D.B."/>
            <person name="Alvarez P."/>
            <person name="Brockman W."/>
            <person name="Butler J."/>
            <person name="Chin C."/>
            <person name="Gnerre S."/>
            <person name="Grabherr M."/>
            <person name="Kleber M."/>
            <person name="Mauceli E."/>
            <person name="MacCallum I."/>
        </authorList>
    </citation>
    <scope>NUCLEOTIDE SEQUENCE [LARGE SCALE GENOMIC DNA]</scope>
    <source>
        <strain evidence="13">Tucson 15010-1051.87</strain>
    </source>
</reference>
<sequence length="994" mass="109327">MDNWWMHGAELGPTCPKEANVTVPSEWPWLAWNELWNVDWPLIRQNYAHYYHLVSIFASTLSQNIGEIISILSQDEIFVYGLQLCLLLLFLYLMHLLHPGSSESVIAASPTTTPNITKELSCDFNFVSEQEKKAALEAAMEAMLEVEEKRRRKRFTKKRKCVSAGPILIALRHHSKRPKSNRNSALFFEPVSPREQILENTLVLREKPLTLSLPPTAVQPPIKTIVMEAVVAEVDHEVEDLVALISEPRGTLSTTDEIYPDSPDSSLYGSDEEQEDASQYCRGGYHPVVIGDIFDNRFRVVRKLGWGHFSTVWLCRDLKDEKYVALKVVKSAPHYIETAADEIRLLEAIRDADPLDVKRERIVRLMNHFTVRGVNGVHTCLVFEALGCSLYKLIVKNNYQGLAIAQVRNIIKQVLEGLDYLHSKCSIIHTDIKPENILLVIDNAAAMNQQIDDEINSLRVKGADFPDSYISSIEKQTKTRAKWPLIEPNGSTNTSNSTANNSTSSTPLAAVVMSSLDKDDTTTSSTLNSNTTSSLASKYSSLLGDSECNGVGLVSVGGVDSPIIGGTTNLSNRYRAEKKITAKSSIDRDEDTDTDTLGDNSTIASDTPTEQDVSLSKNNVCVNSDKLPNANTVSNLNTNNSCSTYPTVNSNTQSTCTPTTQQNNSNNTSTAQSNNSPTKLTSTFSNSNSTTSASTSTSTSASTTTSTTSASASACASGNAPTPASSSTTSTCTYSFTHLVPTTTITTTTTTTTASDLYHNSNIGICDNRTTTTAGNATSITATTTTTTTTAKLNVNANAIPSQNQSQSQGQSYTHTIQSLINNSNVRVKIADLGNACYDYHHFTEDIQTRQYRSIEVLLGAPYNYTADIWSTACLAFELATGDYLFDPHAGESYSRDEDHLAHIVELLGSIPQSVILRGKHGLKYFTSYGSLRNITKLKPWSLLNVLVEKYDWDPVEAKKFSDFLLPMLEYNPVIRASAAECLQHPWLEQEEFV</sequence>
<evidence type="ECO:0000256" key="3">
    <source>
        <dbReference type="ARBA" id="ARBA00022679"/>
    </source>
</evidence>
<evidence type="ECO:0000313" key="12">
    <source>
        <dbReference type="EMBL" id="EDW70298.1"/>
    </source>
</evidence>
<dbReference type="Gene3D" id="1.10.510.10">
    <property type="entry name" value="Transferase(Phosphotransferase) domain 1"/>
    <property type="match status" value="2"/>
</dbReference>
<dbReference type="PROSITE" id="PS00107">
    <property type="entry name" value="PROTEIN_KINASE_ATP"/>
    <property type="match status" value="1"/>
</dbReference>
<evidence type="ECO:0000256" key="2">
    <source>
        <dbReference type="ARBA" id="ARBA00022527"/>
    </source>
</evidence>